<feature type="region of interest" description="Disordered" evidence="1">
    <location>
        <begin position="72"/>
        <end position="92"/>
    </location>
</feature>
<feature type="non-terminal residue" evidence="2">
    <location>
        <position position="120"/>
    </location>
</feature>
<gene>
    <name evidence="2" type="ORF">GDO81_025594</name>
</gene>
<dbReference type="AlphaFoldDB" id="A0AAV6YNK7"/>
<accession>A0AAV6YNK7</accession>
<dbReference type="EMBL" id="WNYA01037563">
    <property type="protein sequence ID" value="KAG8536834.1"/>
    <property type="molecule type" value="Genomic_DNA"/>
</dbReference>
<protein>
    <submittedName>
        <fullName evidence="2">Uncharacterized protein</fullName>
    </submittedName>
</protein>
<comment type="caution">
    <text evidence="2">The sequence shown here is derived from an EMBL/GenBank/DDBJ whole genome shotgun (WGS) entry which is preliminary data.</text>
</comment>
<proteinExistence type="predicted"/>
<organism evidence="2 3">
    <name type="scientific">Engystomops pustulosus</name>
    <name type="common">Tungara frog</name>
    <name type="synonym">Physalaemus pustulosus</name>
    <dbReference type="NCBI Taxonomy" id="76066"/>
    <lineage>
        <taxon>Eukaryota</taxon>
        <taxon>Metazoa</taxon>
        <taxon>Chordata</taxon>
        <taxon>Craniata</taxon>
        <taxon>Vertebrata</taxon>
        <taxon>Euteleostomi</taxon>
        <taxon>Amphibia</taxon>
        <taxon>Batrachia</taxon>
        <taxon>Anura</taxon>
        <taxon>Neobatrachia</taxon>
        <taxon>Hyloidea</taxon>
        <taxon>Leptodactylidae</taxon>
        <taxon>Leiuperinae</taxon>
        <taxon>Engystomops</taxon>
    </lineage>
</organism>
<sequence length="120" mass="13177">FDACKLDLICSETVGHKRNCSKGCITYKQKFGSGDQMCDTIWKHSFVAMTEQCFCITPPEEGADAALQVPSPAELDPAQEGSSGYPEMCFQDPHTIPHRRVRRALLKRSIQPDLDGSGSG</sequence>
<keyword evidence="3" id="KW-1185">Reference proteome</keyword>
<name>A0AAV6YNK7_ENGPU</name>
<evidence type="ECO:0000313" key="2">
    <source>
        <dbReference type="EMBL" id="KAG8536834.1"/>
    </source>
</evidence>
<dbReference type="Proteomes" id="UP000824782">
    <property type="component" value="Unassembled WGS sequence"/>
</dbReference>
<evidence type="ECO:0000256" key="1">
    <source>
        <dbReference type="SAM" id="MobiDB-lite"/>
    </source>
</evidence>
<feature type="non-terminal residue" evidence="2">
    <location>
        <position position="1"/>
    </location>
</feature>
<evidence type="ECO:0000313" key="3">
    <source>
        <dbReference type="Proteomes" id="UP000824782"/>
    </source>
</evidence>
<reference evidence="2" key="1">
    <citation type="thesis" date="2020" institute="ProQuest LLC" country="789 East Eisenhower Parkway, Ann Arbor, MI, USA">
        <title>Comparative Genomics and Chromosome Evolution.</title>
        <authorList>
            <person name="Mudd A.B."/>
        </authorList>
    </citation>
    <scope>NUCLEOTIDE SEQUENCE</scope>
    <source>
        <strain evidence="2">237g6f4</strain>
        <tissue evidence="2">Blood</tissue>
    </source>
</reference>